<evidence type="ECO:0000256" key="4">
    <source>
        <dbReference type="ARBA" id="ARBA00023136"/>
    </source>
</evidence>
<dbReference type="GO" id="GO:0009279">
    <property type="term" value="C:cell outer membrane"/>
    <property type="evidence" value="ECO:0007669"/>
    <property type="project" value="UniProtKB-SubCell"/>
</dbReference>
<dbReference type="Proteomes" id="UP000095455">
    <property type="component" value="Unassembled WGS sequence"/>
</dbReference>
<proteinExistence type="inferred from homology"/>
<feature type="signal peptide" evidence="6">
    <location>
        <begin position="1"/>
        <end position="22"/>
    </location>
</feature>
<keyword evidence="5" id="KW-0998">Cell outer membrane</keyword>
<evidence type="ECO:0000313" key="11">
    <source>
        <dbReference type="EMBL" id="MRY83175.1"/>
    </source>
</evidence>
<evidence type="ECO:0000259" key="8">
    <source>
        <dbReference type="Pfam" id="PF14322"/>
    </source>
</evidence>
<feature type="domain" description="RagB/SusD" evidence="7">
    <location>
        <begin position="295"/>
        <end position="604"/>
    </location>
</feature>
<dbReference type="Proteomes" id="UP000471216">
    <property type="component" value="Unassembled WGS sequence"/>
</dbReference>
<dbReference type="Pfam" id="PF07980">
    <property type="entry name" value="SusD_RagB"/>
    <property type="match status" value="1"/>
</dbReference>
<dbReference type="InterPro" id="IPR033985">
    <property type="entry name" value="SusD-like_N"/>
</dbReference>
<dbReference type="SUPFAM" id="SSF48452">
    <property type="entry name" value="TPR-like"/>
    <property type="match status" value="1"/>
</dbReference>
<comment type="similarity">
    <text evidence="2">Belongs to the SusD family.</text>
</comment>
<evidence type="ECO:0000256" key="1">
    <source>
        <dbReference type="ARBA" id="ARBA00004442"/>
    </source>
</evidence>
<dbReference type="EMBL" id="CYYK01000009">
    <property type="protein sequence ID" value="CUO65073.1"/>
    <property type="molecule type" value="Genomic_DNA"/>
</dbReference>
<keyword evidence="4" id="KW-0472">Membrane</keyword>
<dbReference type="EMBL" id="CZBM01000007">
    <property type="protein sequence ID" value="CUQ29431.1"/>
    <property type="molecule type" value="Genomic_DNA"/>
</dbReference>
<dbReference type="Gene3D" id="1.25.40.390">
    <property type="match status" value="1"/>
</dbReference>
<sequence>MRRTIIYSLCCASLLLSSCDLDVPVTDRLPDEEVWKDDNLITGVFSRLYNQMQMEHNSTYFEGWDVWNVSLVTASDEGTGAYQAGDLGTGDVARANFNDEWFGLWEDGFKAVRATNLVLQELNAAEMPESKRQQLIAEARFIRAFHYFNLVKRYGGVPIVTEVQQYTGPEDLYGLQVSRDKEQEVWDFILTELDESALELPETRESVERTRATRYAAYALQSRAALYAASIAKYGKVQLNGIVGVNSDDANAYWAKSIEAADKVINSGKYTLYNQYADRVENFRNMFLEKRGCSEFIFWKEFLATDLGHSWDLLNVPFSFVQNGYGCGQNPTLDLIEAFEYKDGSDGTLKLKDASGNYIKYDSPLDLFKDKDPRLRATFYLPMDECRGGIVEIRRGIYDASKSGDARFITSNNVNEYYGEEGNQMKILGKDGVWDTGDVGKTGFYTKKFSDEGVTDISGNKSDAPWPVFRLAEMYLNKAEAAMELGKTGDAATALNMVRERAGIRTLSAGEVSLDRIRNERRVELAYENHRHWDLKRWHIAHIKLADFPTMALYPWYIWGEGKYIFTTGKAPKPNKVFLERNYYIKIKDSDMGSNPMLAPNNPGF</sequence>
<dbReference type="EMBL" id="WKMW01000002">
    <property type="protein sequence ID" value="MRY83175.1"/>
    <property type="molecule type" value="Genomic_DNA"/>
</dbReference>
<evidence type="ECO:0000313" key="15">
    <source>
        <dbReference type="Proteomes" id="UP000450599"/>
    </source>
</evidence>
<evidence type="ECO:0000313" key="12">
    <source>
        <dbReference type="EMBL" id="MRZ05125.1"/>
    </source>
</evidence>
<gene>
    <name evidence="9" type="ORF">ERS852380_02801</name>
    <name evidence="10" type="ORF">ERS852560_02058</name>
    <name evidence="12" type="ORF">GKD54_02605</name>
    <name evidence="11" type="ORF">GKD58_02625</name>
</gene>
<comment type="subcellular location">
    <subcellularLocation>
        <location evidence="1">Cell outer membrane</location>
    </subcellularLocation>
</comment>
<feature type="chain" id="PRO_5014251421" evidence="6">
    <location>
        <begin position="23"/>
        <end position="605"/>
    </location>
</feature>
<reference evidence="13 14" key="1">
    <citation type="submission" date="2015-09" db="EMBL/GenBank/DDBJ databases">
        <authorList>
            <consortium name="Pathogen Informatics"/>
        </authorList>
    </citation>
    <scope>NUCLEOTIDE SEQUENCE [LARGE SCALE GENOMIC DNA]</scope>
    <source>
        <strain evidence="9 14">2789STDY5608822</strain>
        <strain evidence="10 13">2789STDY5834948</strain>
    </source>
</reference>
<dbReference type="Pfam" id="PF14322">
    <property type="entry name" value="SusD-like_3"/>
    <property type="match status" value="1"/>
</dbReference>
<name>A0A174GRG9_PARDI</name>
<evidence type="ECO:0000256" key="6">
    <source>
        <dbReference type="SAM" id="SignalP"/>
    </source>
</evidence>
<feature type="domain" description="SusD-like N-terminal" evidence="8">
    <location>
        <begin position="98"/>
        <end position="225"/>
    </location>
</feature>
<evidence type="ECO:0000313" key="10">
    <source>
        <dbReference type="EMBL" id="CUQ29431.1"/>
    </source>
</evidence>
<protein>
    <submittedName>
        <fullName evidence="9 12">SusD family</fullName>
    </submittedName>
</protein>
<keyword evidence="3 6" id="KW-0732">Signal</keyword>
<reference evidence="15 16" key="2">
    <citation type="journal article" date="2019" name="Nat. Med.">
        <title>A library of human gut bacterial isolates paired with longitudinal multiomics data enables mechanistic microbiome research.</title>
        <authorList>
            <person name="Poyet M."/>
            <person name="Groussin M."/>
            <person name="Gibbons S.M."/>
            <person name="Avila-Pacheco J."/>
            <person name="Jiang X."/>
            <person name="Kearney S.M."/>
            <person name="Perrotta A.R."/>
            <person name="Berdy B."/>
            <person name="Zhao S."/>
            <person name="Lieberman T.D."/>
            <person name="Swanson P.K."/>
            <person name="Smith M."/>
            <person name="Roesemann S."/>
            <person name="Alexander J.E."/>
            <person name="Rich S.A."/>
            <person name="Livny J."/>
            <person name="Vlamakis H."/>
            <person name="Clish C."/>
            <person name="Bullock K."/>
            <person name="Deik A."/>
            <person name="Scott J."/>
            <person name="Pierce K.A."/>
            <person name="Xavier R.J."/>
            <person name="Alm E.J."/>
        </authorList>
    </citation>
    <scope>NUCLEOTIDE SEQUENCE [LARGE SCALE GENOMIC DNA]</scope>
    <source>
        <strain evidence="12 16">BIOML-A10</strain>
        <strain evidence="11 15">BIOML-A11</strain>
    </source>
</reference>
<dbReference type="CDD" id="cd08977">
    <property type="entry name" value="SusD"/>
    <property type="match status" value="1"/>
</dbReference>
<evidence type="ECO:0000313" key="16">
    <source>
        <dbReference type="Proteomes" id="UP000471216"/>
    </source>
</evidence>
<evidence type="ECO:0000259" key="7">
    <source>
        <dbReference type="Pfam" id="PF07980"/>
    </source>
</evidence>
<dbReference type="RefSeq" id="WP_057317292.1">
    <property type="nucleotide sequence ID" value="NZ_CP072210.1"/>
</dbReference>
<evidence type="ECO:0000313" key="13">
    <source>
        <dbReference type="Proteomes" id="UP000095332"/>
    </source>
</evidence>
<dbReference type="InterPro" id="IPR012944">
    <property type="entry name" value="SusD_RagB_dom"/>
</dbReference>
<dbReference type="AlphaFoldDB" id="A0A174GRG9"/>
<dbReference type="PROSITE" id="PS51257">
    <property type="entry name" value="PROKAR_LIPOPROTEIN"/>
    <property type="match status" value="1"/>
</dbReference>
<evidence type="ECO:0000256" key="5">
    <source>
        <dbReference type="ARBA" id="ARBA00023237"/>
    </source>
</evidence>
<organism evidence="12 16">
    <name type="scientific">Parabacteroides distasonis</name>
    <dbReference type="NCBI Taxonomy" id="823"/>
    <lineage>
        <taxon>Bacteria</taxon>
        <taxon>Pseudomonadati</taxon>
        <taxon>Bacteroidota</taxon>
        <taxon>Bacteroidia</taxon>
        <taxon>Bacteroidales</taxon>
        <taxon>Tannerellaceae</taxon>
        <taxon>Parabacteroides</taxon>
    </lineage>
</organism>
<evidence type="ECO:0000313" key="9">
    <source>
        <dbReference type="EMBL" id="CUO65073.1"/>
    </source>
</evidence>
<evidence type="ECO:0000256" key="3">
    <source>
        <dbReference type="ARBA" id="ARBA00022729"/>
    </source>
</evidence>
<dbReference type="InterPro" id="IPR011990">
    <property type="entry name" value="TPR-like_helical_dom_sf"/>
</dbReference>
<dbReference type="Proteomes" id="UP000450599">
    <property type="component" value="Unassembled WGS sequence"/>
</dbReference>
<accession>A0A174GRG9</accession>
<dbReference type="Proteomes" id="UP000095332">
    <property type="component" value="Unassembled WGS sequence"/>
</dbReference>
<evidence type="ECO:0000313" key="14">
    <source>
        <dbReference type="Proteomes" id="UP000095455"/>
    </source>
</evidence>
<dbReference type="EMBL" id="WKMX01000002">
    <property type="protein sequence ID" value="MRZ05125.1"/>
    <property type="molecule type" value="Genomic_DNA"/>
</dbReference>
<evidence type="ECO:0000256" key="2">
    <source>
        <dbReference type="ARBA" id="ARBA00006275"/>
    </source>
</evidence>